<evidence type="ECO:0000256" key="1">
    <source>
        <dbReference type="ARBA" id="ARBA00005051"/>
    </source>
</evidence>
<evidence type="ECO:0000256" key="7">
    <source>
        <dbReference type="ARBA" id="ARBA00022777"/>
    </source>
</evidence>
<name>A0A4R3LHX2_9GAMM</name>
<feature type="domain" description="7,8-dihydro-6-hydroxymethylpterin-pyrophosphokinase" evidence="13">
    <location>
        <begin position="89"/>
        <end position="100"/>
    </location>
</feature>
<dbReference type="GO" id="GO:0016301">
    <property type="term" value="F:kinase activity"/>
    <property type="evidence" value="ECO:0007669"/>
    <property type="project" value="UniProtKB-KW"/>
</dbReference>
<dbReference type="EC" id="2.7.6.3" evidence="3"/>
<evidence type="ECO:0000256" key="5">
    <source>
        <dbReference type="ARBA" id="ARBA00022679"/>
    </source>
</evidence>
<proteinExistence type="inferred from homology"/>
<dbReference type="PANTHER" id="PTHR43071">
    <property type="entry name" value="2-AMINO-4-HYDROXY-6-HYDROXYMETHYLDIHYDROPTERIDINE PYROPHOSPHOKINASE"/>
    <property type="match status" value="1"/>
</dbReference>
<evidence type="ECO:0000256" key="11">
    <source>
        <dbReference type="ARBA" id="ARBA00029766"/>
    </source>
</evidence>
<dbReference type="EMBL" id="SMAF01000005">
    <property type="protein sequence ID" value="TCS99712.1"/>
    <property type="molecule type" value="Genomic_DNA"/>
</dbReference>
<dbReference type="PANTHER" id="PTHR43071:SF1">
    <property type="entry name" value="2-AMINO-4-HYDROXY-6-HYDROXYMETHYLDIHYDROPTERIDINE PYROPHOSPHOKINASE"/>
    <property type="match status" value="1"/>
</dbReference>
<dbReference type="Proteomes" id="UP000294599">
    <property type="component" value="Unassembled WGS sequence"/>
</dbReference>
<evidence type="ECO:0000256" key="2">
    <source>
        <dbReference type="ARBA" id="ARBA00005810"/>
    </source>
</evidence>
<evidence type="ECO:0000256" key="6">
    <source>
        <dbReference type="ARBA" id="ARBA00022741"/>
    </source>
</evidence>
<protein>
    <recommendedName>
        <fullName evidence="4">2-amino-4-hydroxy-6-hydroxymethyldihydropteridine pyrophosphokinase</fullName>
        <ecNumber evidence="3">2.7.6.3</ecNumber>
    </recommendedName>
    <alternativeName>
        <fullName evidence="11">6-hydroxymethyl-7,8-dihydropterin pyrophosphokinase</fullName>
    </alternativeName>
    <alternativeName>
        <fullName evidence="12">7,8-dihydro-6-hydroxymethylpterin-pyrophosphokinase</fullName>
    </alternativeName>
</protein>
<keyword evidence="9" id="KW-0289">Folate biosynthesis</keyword>
<dbReference type="OrthoDB" id="9808041at2"/>
<comment type="function">
    <text evidence="10">Catalyzes the transfer of pyrophosphate from adenosine triphosphate (ATP) to 6-hydroxymethyl-7,8-dihydropterin, an enzymatic step in folate biosynthesis pathway.</text>
</comment>
<evidence type="ECO:0000256" key="8">
    <source>
        <dbReference type="ARBA" id="ARBA00022840"/>
    </source>
</evidence>
<evidence type="ECO:0000256" key="4">
    <source>
        <dbReference type="ARBA" id="ARBA00016218"/>
    </source>
</evidence>
<dbReference type="RefSeq" id="WP_123522339.1">
    <property type="nucleotide sequence ID" value="NZ_JBHLWF010000028.1"/>
</dbReference>
<dbReference type="SUPFAM" id="SSF55083">
    <property type="entry name" value="6-hydroxymethyl-7,8-dihydropterin pyrophosphokinase, HPPK"/>
    <property type="match status" value="1"/>
</dbReference>
<gene>
    <name evidence="14" type="ORF">EDC25_105147</name>
</gene>
<dbReference type="PROSITE" id="PS00794">
    <property type="entry name" value="HPPK"/>
    <property type="match status" value="1"/>
</dbReference>
<keyword evidence="15" id="KW-1185">Reference proteome</keyword>
<dbReference type="GO" id="GO:0005524">
    <property type="term" value="F:ATP binding"/>
    <property type="evidence" value="ECO:0007669"/>
    <property type="project" value="UniProtKB-KW"/>
</dbReference>
<dbReference type="UniPathway" id="UPA00077">
    <property type="reaction ID" value="UER00155"/>
</dbReference>
<keyword evidence="5" id="KW-0808">Transferase</keyword>
<dbReference type="Pfam" id="PF01288">
    <property type="entry name" value="HPPK"/>
    <property type="match status" value="1"/>
</dbReference>
<evidence type="ECO:0000259" key="13">
    <source>
        <dbReference type="PROSITE" id="PS00794"/>
    </source>
</evidence>
<organism evidence="14 15">
    <name type="scientific">Pseudofulvimonas gallinarii</name>
    <dbReference type="NCBI Taxonomy" id="634155"/>
    <lineage>
        <taxon>Bacteria</taxon>
        <taxon>Pseudomonadati</taxon>
        <taxon>Pseudomonadota</taxon>
        <taxon>Gammaproteobacteria</taxon>
        <taxon>Lysobacterales</taxon>
        <taxon>Rhodanobacteraceae</taxon>
        <taxon>Pseudofulvimonas</taxon>
    </lineage>
</organism>
<sequence>MTEACVGLGSNLDLPARRVVAAAARLAGWPGVSDLRCSRLYRTPPWGDADQPAFINAVAAFDYAGSPDSLLVALLAIEREAGRVRGGRRWGPRVLDLDLLLFGDEHIDSPTLSVPHPRLRDRAFVLLPMADVAPDLRLPDGTAVADAAAACDRSGIEVLESAQAAA</sequence>
<dbReference type="GO" id="GO:0003848">
    <property type="term" value="F:2-amino-4-hydroxy-6-hydroxymethyldihydropteridine diphosphokinase activity"/>
    <property type="evidence" value="ECO:0007669"/>
    <property type="project" value="UniProtKB-EC"/>
</dbReference>
<evidence type="ECO:0000313" key="15">
    <source>
        <dbReference type="Proteomes" id="UP000294599"/>
    </source>
</evidence>
<evidence type="ECO:0000256" key="12">
    <source>
        <dbReference type="ARBA" id="ARBA00033413"/>
    </source>
</evidence>
<evidence type="ECO:0000313" key="14">
    <source>
        <dbReference type="EMBL" id="TCS99712.1"/>
    </source>
</evidence>
<comment type="pathway">
    <text evidence="1">Cofactor biosynthesis; tetrahydrofolate biosynthesis; 2-amino-4-hydroxy-6-hydroxymethyl-7,8-dihydropteridine diphosphate from 7,8-dihydroneopterin triphosphate: step 4/4.</text>
</comment>
<keyword evidence="6" id="KW-0547">Nucleotide-binding</keyword>
<dbReference type="InterPro" id="IPR035907">
    <property type="entry name" value="Hppk_sf"/>
</dbReference>
<evidence type="ECO:0000256" key="3">
    <source>
        <dbReference type="ARBA" id="ARBA00013253"/>
    </source>
</evidence>
<accession>A0A4R3LHX2</accession>
<dbReference type="GO" id="GO:0046656">
    <property type="term" value="P:folic acid biosynthetic process"/>
    <property type="evidence" value="ECO:0007669"/>
    <property type="project" value="UniProtKB-KW"/>
</dbReference>
<comment type="caution">
    <text evidence="14">The sequence shown here is derived from an EMBL/GenBank/DDBJ whole genome shotgun (WGS) entry which is preliminary data.</text>
</comment>
<reference evidence="14 15" key="1">
    <citation type="submission" date="2019-03" db="EMBL/GenBank/DDBJ databases">
        <title>Genomic Encyclopedia of Type Strains, Phase IV (KMG-IV): sequencing the most valuable type-strain genomes for metagenomic binning, comparative biology and taxonomic classification.</title>
        <authorList>
            <person name="Goeker M."/>
        </authorList>
    </citation>
    <scope>NUCLEOTIDE SEQUENCE [LARGE SCALE GENOMIC DNA]</scope>
    <source>
        <strain evidence="14 15">DSM 21944</strain>
    </source>
</reference>
<evidence type="ECO:0000256" key="9">
    <source>
        <dbReference type="ARBA" id="ARBA00022909"/>
    </source>
</evidence>
<keyword evidence="8" id="KW-0067">ATP-binding</keyword>
<dbReference type="InterPro" id="IPR000550">
    <property type="entry name" value="Hppk"/>
</dbReference>
<dbReference type="NCBIfam" id="TIGR01498">
    <property type="entry name" value="folK"/>
    <property type="match status" value="1"/>
</dbReference>
<comment type="similarity">
    <text evidence="2">Belongs to the HPPK family.</text>
</comment>
<dbReference type="CDD" id="cd00483">
    <property type="entry name" value="HPPK"/>
    <property type="match status" value="1"/>
</dbReference>
<dbReference type="Gene3D" id="3.30.70.560">
    <property type="entry name" value="7,8-Dihydro-6-hydroxymethylpterin-pyrophosphokinase HPPK"/>
    <property type="match status" value="1"/>
</dbReference>
<dbReference type="AlphaFoldDB" id="A0A4R3LHX2"/>
<keyword evidence="7 14" id="KW-0418">Kinase</keyword>
<dbReference type="GO" id="GO:0046654">
    <property type="term" value="P:tetrahydrofolate biosynthetic process"/>
    <property type="evidence" value="ECO:0007669"/>
    <property type="project" value="UniProtKB-UniPathway"/>
</dbReference>
<evidence type="ECO:0000256" key="10">
    <source>
        <dbReference type="ARBA" id="ARBA00029409"/>
    </source>
</evidence>